<keyword evidence="4" id="KW-0378">Hydrolase</keyword>
<organism evidence="8">
    <name type="scientific">Menopon gallinae</name>
    <name type="common">poultry shaft louse</name>
    <dbReference type="NCBI Taxonomy" id="328185"/>
    <lineage>
        <taxon>Eukaryota</taxon>
        <taxon>Metazoa</taxon>
        <taxon>Ecdysozoa</taxon>
        <taxon>Arthropoda</taxon>
        <taxon>Hexapoda</taxon>
        <taxon>Insecta</taxon>
        <taxon>Pterygota</taxon>
        <taxon>Neoptera</taxon>
        <taxon>Paraneoptera</taxon>
        <taxon>Psocodea</taxon>
        <taxon>Troctomorpha</taxon>
        <taxon>Phthiraptera</taxon>
        <taxon>Amblycera</taxon>
        <taxon>Menoponidae</taxon>
        <taxon>Menopon</taxon>
    </lineage>
</organism>
<dbReference type="SUPFAM" id="SSF52317">
    <property type="entry name" value="Class I glutamine amidotransferase-like"/>
    <property type="match status" value="1"/>
</dbReference>
<feature type="domain" description="DJ-1/PfpI" evidence="7">
    <location>
        <begin position="381"/>
        <end position="542"/>
    </location>
</feature>
<dbReference type="GO" id="GO:0004563">
    <property type="term" value="F:beta-N-acetylhexosaminidase activity"/>
    <property type="evidence" value="ECO:0007669"/>
    <property type="project" value="UniProtKB-EC"/>
</dbReference>
<evidence type="ECO:0000259" key="6">
    <source>
        <dbReference type="Pfam" id="PF00933"/>
    </source>
</evidence>
<name>A0AAW2H920_9NEOP</name>
<evidence type="ECO:0000256" key="4">
    <source>
        <dbReference type="ARBA" id="ARBA00022801"/>
    </source>
</evidence>
<dbReference type="Gene3D" id="3.40.50.880">
    <property type="match status" value="1"/>
</dbReference>
<dbReference type="NCBIfam" id="TIGR01383">
    <property type="entry name" value="not_thiJ"/>
    <property type="match status" value="1"/>
</dbReference>
<dbReference type="SUPFAM" id="SSF51445">
    <property type="entry name" value="(Trans)glycosidases"/>
    <property type="match status" value="1"/>
</dbReference>
<dbReference type="CDD" id="cd03135">
    <property type="entry name" value="GATase1_DJ-1"/>
    <property type="match status" value="1"/>
</dbReference>
<dbReference type="GO" id="GO:0009254">
    <property type="term" value="P:peptidoglycan turnover"/>
    <property type="evidence" value="ECO:0007669"/>
    <property type="project" value="TreeGrafter"/>
</dbReference>
<evidence type="ECO:0000313" key="8">
    <source>
        <dbReference type="EMBL" id="KAL0266220.1"/>
    </source>
</evidence>
<protein>
    <recommendedName>
        <fullName evidence="3">beta-N-acetylhexosaminidase</fullName>
        <ecNumber evidence="3">3.2.1.52</ecNumber>
    </recommendedName>
</protein>
<dbReference type="GO" id="GO:0005975">
    <property type="term" value="P:carbohydrate metabolic process"/>
    <property type="evidence" value="ECO:0007669"/>
    <property type="project" value="InterPro"/>
</dbReference>
<comment type="catalytic activity">
    <reaction evidence="1">
        <text>Hydrolysis of terminal non-reducing N-acetyl-D-hexosamine residues in N-acetyl-beta-D-hexosaminides.</text>
        <dbReference type="EC" id="3.2.1.52"/>
    </reaction>
</comment>
<accession>A0AAW2H920</accession>
<evidence type="ECO:0000256" key="2">
    <source>
        <dbReference type="ARBA" id="ARBA00005336"/>
    </source>
</evidence>
<comment type="similarity">
    <text evidence="2">Belongs to the glycosyl hydrolase 3 family.</text>
</comment>
<evidence type="ECO:0000259" key="7">
    <source>
        <dbReference type="Pfam" id="PF01965"/>
    </source>
</evidence>
<sequence length="714" mass="80057">MNFAPTVDLYTNYQNLVIGPRSFSADPKKVAMFALAYYKGLKEAGVIATAKHFPGHGEASEDSHGVLPQVNLSYEQLKIREFIPYRLLIEEGIPAIMGGHLLFPRICSQTSSLSKVFLKDILRGKLGFKQIILTDDLIMAGASVSGLTPEEIAEKAIRAGNTLLLASMDFKTLETIRQHFLMLMNQDVEFKSMVEESVACNLQVKLDYLHETLQEDTLSVEQRLNSLPLEQTKQILQQIAMRSVTKFKLDEKSFLSPHKKTLLVSTYPDFLSEGKKFFPNSQGYRYAYLPLQTPNAQTKLDLETLASSYEQIIFNLTTPASLSYLLSLKPWNKKLTVVCSLSPVLLAKATWLERCLIVYGINSPSYRAGFWALLGKYQPLVAVILAEGFEETEAVVPSDILRRATITTHLLALEELLVLGSRNITLKADALLRDKMNENYEAVLLPGGLKGAKNLAQSSLVKDFIQKIINKGGLVCAICASPALVLAQQGFLEKAKYTGYPDPTLPYKKAGVYLKDRAMVLDKGFLTAKGLAYSLDFGLAIVSFLDSPIKAFKVAKDICYEDWDLSKEDQQGNIDAYFQPIKVIAKTESPYFYQVKLQHLTKLYENSSSLEFSVFIRSKISLKEKRARFSLPFVKSLKREDAGKVQFLGEDDLSPTLVRIKFSVPLEDVEEAIKGGKNFIFNVNRGEMYWLISYKQLSDLHKALIKKGYLIEGL</sequence>
<dbReference type="AlphaFoldDB" id="A0AAW2H920"/>
<dbReference type="InterPro" id="IPR050226">
    <property type="entry name" value="NagZ_Beta-hexosaminidase"/>
</dbReference>
<dbReference type="EMBL" id="JARGDH010000006">
    <property type="protein sequence ID" value="KAL0266220.1"/>
    <property type="molecule type" value="Genomic_DNA"/>
</dbReference>
<dbReference type="InterPro" id="IPR029062">
    <property type="entry name" value="Class_I_gatase-like"/>
</dbReference>
<evidence type="ECO:0000256" key="5">
    <source>
        <dbReference type="ARBA" id="ARBA00023295"/>
    </source>
</evidence>
<dbReference type="InterPro" id="IPR001764">
    <property type="entry name" value="Glyco_hydro_3_N"/>
</dbReference>
<gene>
    <name evidence="8" type="ORF">PYX00_011938</name>
</gene>
<evidence type="ECO:0000256" key="3">
    <source>
        <dbReference type="ARBA" id="ARBA00012663"/>
    </source>
</evidence>
<feature type="domain" description="Glycoside hydrolase family 3 N-terminal" evidence="6">
    <location>
        <begin position="1"/>
        <end position="170"/>
    </location>
</feature>
<dbReference type="InterPro" id="IPR036962">
    <property type="entry name" value="Glyco_hydro_3_N_sf"/>
</dbReference>
<dbReference type="PANTHER" id="PTHR30480:SF13">
    <property type="entry name" value="BETA-HEXOSAMINIDASE"/>
    <property type="match status" value="1"/>
</dbReference>
<dbReference type="Pfam" id="PF01965">
    <property type="entry name" value="DJ-1_PfpI"/>
    <property type="match status" value="1"/>
</dbReference>
<dbReference type="InterPro" id="IPR002818">
    <property type="entry name" value="DJ-1/PfpI"/>
</dbReference>
<proteinExistence type="inferred from homology"/>
<evidence type="ECO:0000256" key="1">
    <source>
        <dbReference type="ARBA" id="ARBA00001231"/>
    </source>
</evidence>
<comment type="caution">
    <text evidence="8">The sequence shown here is derived from an EMBL/GenBank/DDBJ whole genome shotgun (WGS) entry which is preliminary data.</text>
</comment>
<dbReference type="Gene3D" id="3.20.20.300">
    <property type="entry name" value="Glycoside hydrolase, family 3, N-terminal domain"/>
    <property type="match status" value="1"/>
</dbReference>
<dbReference type="InterPro" id="IPR017853">
    <property type="entry name" value="GH"/>
</dbReference>
<dbReference type="PANTHER" id="PTHR30480">
    <property type="entry name" value="BETA-HEXOSAMINIDASE-RELATED"/>
    <property type="match status" value="1"/>
</dbReference>
<dbReference type="InterPro" id="IPR006287">
    <property type="entry name" value="DJ-1"/>
</dbReference>
<reference evidence="8" key="1">
    <citation type="journal article" date="2024" name="Gigascience">
        <title>Chromosome-level genome of the poultry shaft louse Menopon gallinae provides insight into the host-switching and adaptive evolution of parasitic lice.</title>
        <authorList>
            <person name="Xu Y."/>
            <person name="Ma L."/>
            <person name="Liu S."/>
            <person name="Liang Y."/>
            <person name="Liu Q."/>
            <person name="He Z."/>
            <person name="Tian L."/>
            <person name="Duan Y."/>
            <person name="Cai W."/>
            <person name="Li H."/>
            <person name="Song F."/>
        </authorList>
    </citation>
    <scope>NUCLEOTIDE SEQUENCE</scope>
    <source>
        <strain evidence="8">Cailab_2023a</strain>
    </source>
</reference>
<dbReference type="Pfam" id="PF00933">
    <property type="entry name" value="Glyco_hydro_3"/>
    <property type="match status" value="1"/>
</dbReference>
<keyword evidence="5" id="KW-0326">Glycosidase</keyword>
<dbReference type="EC" id="3.2.1.52" evidence="3"/>